<dbReference type="EMBL" id="FOEE01000001">
    <property type="protein sequence ID" value="SEO49205.1"/>
    <property type="molecule type" value="Genomic_DNA"/>
</dbReference>
<organism evidence="1 2">
    <name type="scientific">Trujillonella endophytica</name>
    <dbReference type="NCBI Taxonomy" id="673521"/>
    <lineage>
        <taxon>Bacteria</taxon>
        <taxon>Bacillati</taxon>
        <taxon>Actinomycetota</taxon>
        <taxon>Actinomycetes</taxon>
        <taxon>Geodermatophilales</taxon>
        <taxon>Geodermatophilaceae</taxon>
        <taxon>Trujillonella</taxon>
    </lineage>
</organism>
<name>A0A1H8Q4N2_9ACTN</name>
<sequence length="77" mass="8187">MSAPDADARAVVAHFQRMLGSDGSVLEVRSLEGDTLTVEYRIGDCDTCELQPSDLAGMMEELLGRRGSTITKVSVAG</sequence>
<accession>A0A1H8Q4N2</accession>
<gene>
    <name evidence="1" type="ORF">SAMN05660991_00571</name>
</gene>
<proteinExistence type="predicted"/>
<dbReference type="STRING" id="673521.SAMN05660991_00571"/>
<keyword evidence="2" id="KW-1185">Reference proteome</keyword>
<dbReference type="AlphaFoldDB" id="A0A1H8Q4N2"/>
<protein>
    <submittedName>
        <fullName evidence="1">NifU-like domain-containing protein</fullName>
    </submittedName>
</protein>
<dbReference type="RefSeq" id="WP_091939804.1">
    <property type="nucleotide sequence ID" value="NZ_FOEE01000001.1"/>
</dbReference>
<evidence type="ECO:0000313" key="1">
    <source>
        <dbReference type="EMBL" id="SEO49205.1"/>
    </source>
</evidence>
<evidence type="ECO:0000313" key="2">
    <source>
        <dbReference type="Proteomes" id="UP000198960"/>
    </source>
</evidence>
<dbReference type="Proteomes" id="UP000198960">
    <property type="component" value="Unassembled WGS sequence"/>
</dbReference>
<reference evidence="2" key="1">
    <citation type="submission" date="2016-10" db="EMBL/GenBank/DDBJ databases">
        <authorList>
            <person name="Varghese N."/>
            <person name="Submissions S."/>
        </authorList>
    </citation>
    <scope>NUCLEOTIDE SEQUENCE [LARGE SCALE GENOMIC DNA]</scope>
    <source>
        <strain evidence="2">DSM 45413</strain>
    </source>
</reference>